<evidence type="ECO:0000256" key="7">
    <source>
        <dbReference type="ARBA" id="ARBA00022723"/>
    </source>
</evidence>
<evidence type="ECO:0000256" key="4">
    <source>
        <dbReference type="ARBA" id="ARBA00010617"/>
    </source>
</evidence>
<dbReference type="InterPro" id="IPR036396">
    <property type="entry name" value="Cyt_P450_sf"/>
</dbReference>
<keyword evidence="11" id="KW-0503">Monooxygenase</keyword>
<dbReference type="Gene3D" id="1.10.630.10">
    <property type="entry name" value="Cytochrome P450"/>
    <property type="match status" value="1"/>
</dbReference>
<keyword evidence="12" id="KW-0472">Membrane</keyword>
<evidence type="ECO:0000256" key="12">
    <source>
        <dbReference type="ARBA" id="ARBA00023136"/>
    </source>
</evidence>
<feature type="signal peptide" evidence="15">
    <location>
        <begin position="1"/>
        <end position="21"/>
    </location>
</feature>
<name>A0A8H6ZPM4_PLEOS</name>
<organism evidence="16 17">
    <name type="scientific">Pleurotus ostreatus</name>
    <name type="common">Oyster mushroom</name>
    <name type="synonym">White-rot fungus</name>
    <dbReference type="NCBI Taxonomy" id="5322"/>
    <lineage>
        <taxon>Eukaryota</taxon>
        <taxon>Fungi</taxon>
        <taxon>Dikarya</taxon>
        <taxon>Basidiomycota</taxon>
        <taxon>Agaricomycotina</taxon>
        <taxon>Agaricomycetes</taxon>
        <taxon>Agaricomycetidae</taxon>
        <taxon>Agaricales</taxon>
        <taxon>Pleurotineae</taxon>
        <taxon>Pleurotaceae</taxon>
        <taxon>Pleurotus</taxon>
    </lineage>
</organism>
<dbReference type="InterPro" id="IPR001128">
    <property type="entry name" value="Cyt_P450"/>
</dbReference>
<dbReference type="GO" id="GO:0020037">
    <property type="term" value="F:heme binding"/>
    <property type="evidence" value="ECO:0007669"/>
    <property type="project" value="InterPro"/>
</dbReference>
<keyword evidence="17" id="KW-1185">Reference proteome</keyword>
<protein>
    <recommendedName>
        <fullName evidence="18">Cytochrome P450</fullName>
    </recommendedName>
</protein>
<dbReference type="Proteomes" id="UP000623687">
    <property type="component" value="Unassembled WGS sequence"/>
</dbReference>
<dbReference type="InterPro" id="IPR002401">
    <property type="entry name" value="Cyt_P450_E_grp-I"/>
</dbReference>
<evidence type="ECO:0000256" key="10">
    <source>
        <dbReference type="ARBA" id="ARBA00023004"/>
    </source>
</evidence>
<dbReference type="PRINTS" id="PR00385">
    <property type="entry name" value="P450"/>
</dbReference>
<evidence type="ECO:0000313" key="17">
    <source>
        <dbReference type="Proteomes" id="UP000623687"/>
    </source>
</evidence>
<evidence type="ECO:0000256" key="11">
    <source>
        <dbReference type="ARBA" id="ARBA00023033"/>
    </source>
</evidence>
<feature type="binding site" description="axial binding residue" evidence="14">
    <location>
        <position position="444"/>
    </location>
    <ligand>
        <name>heme</name>
        <dbReference type="ChEBI" id="CHEBI:30413"/>
    </ligand>
    <ligandPart>
        <name>Fe</name>
        <dbReference type="ChEBI" id="CHEBI:18248"/>
    </ligandPart>
</feature>
<keyword evidence="8" id="KW-1133">Transmembrane helix</keyword>
<evidence type="ECO:0008006" key="18">
    <source>
        <dbReference type="Google" id="ProtNLM"/>
    </source>
</evidence>
<feature type="chain" id="PRO_5034915158" description="Cytochrome P450" evidence="15">
    <location>
        <begin position="22"/>
        <end position="519"/>
    </location>
</feature>
<evidence type="ECO:0000256" key="9">
    <source>
        <dbReference type="ARBA" id="ARBA00023002"/>
    </source>
</evidence>
<evidence type="ECO:0000256" key="8">
    <source>
        <dbReference type="ARBA" id="ARBA00022989"/>
    </source>
</evidence>
<evidence type="ECO:0000256" key="2">
    <source>
        <dbReference type="ARBA" id="ARBA00004167"/>
    </source>
</evidence>
<dbReference type="VEuPathDB" id="FungiDB:PC9H_008801"/>
<dbReference type="InterPro" id="IPR050364">
    <property type="entry name" value="Cytochrome_P450_fung"/>
</dbReference>
<keyword evidence="10 14" id="KW-0408">Iron</keyword>
<evidence type="ECO:0000256" key="5">
    <source>
        <dbReference type="ARBA" id="ARBA00022617"/>
    </source>
</evidence>
<comment type="pathway">
    <text evidence="3">Secondary metabolite biosynthesis.</text>
</comment>
<dbReference type="RefSeq" id="XP_036629737.1">
    <property type="nucleotide sequence ID" value="XM_036778309.1"/>
</dbReference>
<reference evidence="16" key="1">
    <citation type="submission" date="2019-07" db="EMBL/GenBank/DDBJ databases">
        <authorList>
            <person name="Palmer J.M."/>
        </authorList>
    </citation>
    <scope>NUCLEOTIDE SEQUENCE</scope>
    <source>
        <strain evidence="16">PC9</strain>
    </source>
</reference>
<dbReference type="GO" id="GO:0005506">
    <property type="term" value="F:iron ion binding"/>
    <property type="evidence" value="ECO:0007669"/>
    <property type="project" value="InterPro"/>
</dbReference>
<dbReference type="GO" id="GO:0016705">
    <property type="term" value="F:oxidoreductase activity, acting on paired donors, with incorporation or reduction of molecular oxygen"/>
    <property type="evidence" value="ECO:0007669"/>
    <property type="project" value="InterPro"/>
</dbReference>
<dbReference type="AlphaFoldDB" id="A0A8H6ZPM4"/>
<dbReference type="CDD" id="cd11065">
    <property type="entry name" value="CYP64-like"/>
    <property type="match status" value="1"/>
</dbReference>
<evidence type="ECO:0000256" key="13">
    <source>
        <dbReference type="ARBA" id="ARBA00023180"/>
    </source>
</evidence>
<sequence>MESWIAFAILVFLFVAARVYVTSPNKKLPPGPPGLPLIGNIHQLDNKSLWVTFRQWTHQYGPILYLNVAGQPTVILGNHKTAADLLDRRAAIYSDRPRWIVLEILTGGLVFAFCRQNDIWKRMRRSSHEALNPQIARQYFMFQEREATLLIDQLRKQPALYEEHLDRAGASLALSTIYGLPTVTDSHDARIVRVDEFTQRFLKAAMPGTYLVEYFTWMSHLPRWMSPWRKYAEDWFKRDSVWFESLFTDVIKRLEDGTQPPCVASTLLEEQDKKSFSGVREAAWMCATLYIGSAETARDIRNKTSGQMMWFVLAMTLYPEVQRKAQEEIDRVVGRDRTPTFKDFDALTYIRAIVKETLRWRPVGPIGIPHRLVQDDWYEGYFLPKGTICMANIWGLNLDSTIYGPDVESFNPERFLDADGNLKHSSGEIKEEGHVTYGFGQRACAGRYVANNSLFIQIATILWAYNVRLSKDSKTPDPAVVTDRGLGVRPEPFLCDFEPRAPEVLDIIAETKDRYELPV</sequence>
<evidence type="ECO:0000256" key="3">
    <source>
        <dbReference type="ARBA" id="ARBA00005179"/>
    </source>
</evidence>
<evidence type="ECO:0000256" key="15">
    <source>
        <dbReference type="SAM" id="SignalP"/>
    </source>
</evidence>
<keyword evidence="9" id="KW-0560">Oxidoreductase</keyword>
<dbReference type="GO" id="GO:0016020">
    <property type="term" value="C:membrane"/>
    <property type="evidence" value="ECO:0007669"/>
    <property type="project" value="UniProtKB-SubCell"/>
</dbReference>
<evidence type="ECO:0000256" key="6">
    <source>
        <dbReference type="ARBA" id="ARBA00022692"/>
    </source>
</evidence>
<comment type="subcellular location">
    <subcellularLocation>
        <location evidence="2">Membrane</location>
        <topology evidence="2">Single-pass membrane protein</topology>
    </subcellularLocation>
</comment>
<keyword evidence="6" id="KW-0812">Transmembrane</keyword>
<evidence type="ECO:0000313" key="16">
    <source>
        <dbReference type="EMBL" id="KAF7426433.1"/>
    </source>
</evidence>
<keyword evidence="15" id="KW-0732">Signal</keyword>
<dbReference type="OrthoDB" id="2789670at2759"/>
<keyword evidence="7 14" id="KW-0479">Metal-binding</keyword>
<keyword evidence="13" id="KW-0325">Glycoprotein</keyword>
<dbReference type="Pfam" id="PF00067">
    <property type="entry name" value="p450"/>
    <property type="match status" value="1"/>
</dbReference>
<evidence type="ECO:0000256" key="14">
    <source>
        <dbReference type="PIRSR" id="PIRSR602401-1"/>
    </source>
</evidence>
<dbReference type="PANTHER" id="PTHR46300:SF2">
    <property type="entry name" value="CYTOCHROME P450 MONOOXYGENASE ALNH-RELATED"/>
    <property type="match status" value="1"/>
</dbReference>
<dbReference type="EMBL" id="JACETU010000006">
    <property type="protein sequence ID" value="KAF7426433.1"/>
    <property type="molecule type" value="Genomic_DNA"/>
</dbReference>
<comment type="caution">
    <text evidence="16">The sequence shown here is derived from an EMBL/GenBank/DDBJ whole genome shotgun (WGS) entry which is preliminary data.</text>
</comment>
<dbReference type="SUPFAM" id="SSF48264">
    <property type="entry name" value="Cytochrome P450"/>
    <property type="match status" value="1"/>
</dbReference>
<gene>
    <name evidence="16" type="ORF">PC9H_008801</name>
</gene>
<accession>A0A8H6ZPM4</accession>
<comment type="cofactor">
    <cofactor evidence="1 14">
        <name>heme</name>
        <dbReference type="ChEBI" id="CHEBI:30413"/>
    </cofactor>
</comment>
<proteinExistence type="inferred from homology"/>
<dbReference type="PANTHER" id="PTHR46300">
    <property type="entry name" value="P450, PUTATIVE (EUROFUNG)-RELATED-RELATED"/>
    <property type="match status" value="1"/>
</dbReference>
<comment type="similarity">
    <text evidence="4">Belongs to the cytochrome P450 family.</text>
</comment>
<evidence type="ECO:0000256" key="1">
    <source>
        <dbReference type="ARBA" id="ARBA00001971"/>
    </source>
</evidence>
<keyword evidence="5 14" id="KW-0349">Heme</keyword>
<dbReference type="PRINTS" id="PR00463">
    <property type="entry name" value="EP450I"/>
</dbReference>
<dbReference type="GeneID" id="59378619"/>
<dbReference type="GO" id="GO:0004497">
    <property type="term" value="F:monooxygenase activity"/>
    <property type="evidence" value="ECO:0007669"/>
    <property type="project" value="UniProtKB-KW"/>
</dbReference>